<dbReference type="InterPro" id="IPR050482">
    <property type="entry name" value="Sensor_HK_TwoCompSys"/>
</dbReference>
<evidence type="ECO:0000256" key="10">
    <source>
        <dbReference type="SAM" id="Phobius"/>
    </source>
</evidence>
<feature type="transmembrane region" description="Helical" evidence="10">
    <location>
        <begin position="57"/>
        <end position="77"/>
    </location>
</feature>
<dbReference type="SUPFAM" id="SSF55874">
    <property type="entry name" value="ATPase domain of HSP90 chaperone/DNA topoisomerase II/histidine kinase"/>
    <property type="match status" value="1"/>
</dbReference>
<dbReference type="CDD" id="cd16917">
    <property type="entry name" value="HATPase_UhpB-NarQ-NarX-like"/>
    <property type="match status" value="1"/>
</dbReference>
<feature type="transmembrane region" description="Helical" evidence="10">
    <location>
        <begin position="193"/>
        <end position="214"/>
    </location>
</feature>
<evidence type="ECO:0000313" key="15">
    <source>
        <dbReference type="Proteomes" id="UP000537260"/>
    </source>
</evidence>
<protein>
    <recommendedName>
        <fullName evidence="2">histidine kinase</fullName>
        <ecNumber evidence="2">2.7.13.3</ecNumber>
    </recommendedName>
</protein>
<dbReference type="PANTHER" id="PTHR24421">
    <property type="entry name" value="NITRATE/NITRITE SENSOR PROTEIN NARX-RELATED"/>
    <property type="match status" value="1"/>
</dbReference>
<evidence type="ECO:0000256" key="4">
    <source>
        <dbReference type="ARBA" id="ARBA00022679"/>
    </source>
</evidence>
<feature type="region of interest" description="Disordered" evidence="9">
    <location>
        <begin position="465"/>
        <end position="503"/>
    </location>
</feature>
<accession>A0A7Z0EGR5</accession>
<evidence type="ECO:0000313" key="14">
    <source>
        <dbReference type="EMBL" id="NYJ21208.1"/>
    </source>
</evidence>
<keyword evidence="6 14" id="KW-0418">Kinase</keyword>
<gene>
    <name evidence="14" type="ORF">HNR05_002999</name>
</gene>
<sequence length="503" mass="53641">MADRPRPLVRALPLATDPRRRDARYRGSMTVAADLADPLAEGWRRPRPGASAFRSDAWAAFVLAAGTALSVSLSRGAGFYDESPVWLVALWVAGLTVPLAFRRRWPEAVAVIVAVVFSVGSMLGAVDLLFSNICLYLAIYTIGAWGRNRALARWVRLALVAGMFVWLFWALLVQANQATTLPELSRDGAFSPYAAWGLLQVLINLLYFGAAYYFGETAWQAARRSAALDARTHELGAERERVAAQAVALERVRIARELHDVVAHHVSVMGVQAGAARRILNRDSIAAEHTLAQIEQSARSAVEELGTMLVALRSEDATTAATGSADTTRFVASESTSTRGIEQLEQLADASRQAGLPVSVRVIGSVRPVPGTINLSVYRIAQEALTNARKHAGAGASVDLRLRYEADAVELEVADDGVGPRAGAGAHSGAGVASGTATTPGHGQRGMRERVAAVGGELQLGARPRGGYLVRARFPTPALPSPDDSPFDTSPDTSPETSPLERA</sequence>
<evidence type="ECO:0000259" key="11">
    <source>
        <dbReference type="Pfam" id="PF02518"/>
    </source>
</evidence>
<evidence type="ECO:0000259" key="12">
    <source>
        <dbReference type="Pfam" id="PF07730"/>
    </source>
</evidence>
<dbReference type="EC" id="2.7.13.3" evidence="2"/>
<evidence type="ECO:0000256" key="9">
    <source>
        <dbReference type="SAM" id="MobiDB-lite"/>
    </source>
</evidence>
<dbReference type="Gene3D" id="1.20.5.1930">
    <property type="match status" value="1"/>
</dbReference>
<reference evidence="14 15" key="1">
    <citation type="submission" date="2020-07" db="EMBL/GenBank/DDBJ databases">
        <title>Sequencing the genomes of 1000 actinobacteria strains.</title>
        <authorList>
            <person name="Klenk H.-P."/>
        </authorList>
    </citation>
    <scope>NUCLEOTIDE SEQUENCE [LARGE SCALE GENOMIC DNA]</scope>
    <source>
        <strain evidence="14 15">LI1</strain>
    </source>
</reference>
<dbReference type="GO" id="GO:0016020">
    <property type="term" value="C:membrane"/>
    <property type="evidence" value="ECO:0007669"/>
    <property type="project" value="InterPro"/>
</dbReference>
<dbReference type="InterPro" id="IPR003594">
    <property type="entry name" value="HATPase_dom"/>
</dbReference>
<keyword evidence="4" id="KW-0808">Transferase</keyword>
<feature type="transmembrane region" description="Helical" evidence="10">
    <location>
        <begin position="83"/>
        <end position="101"/>
    </location>
</feature>
<keyword evidence="7" id="KW-0067">ATP-binding</keyword>
<keyword evidence="10" id="KW-0812">Transmembrane</keyword>
<name>A0A7Z0EGR5_9MICO</name>
<dbReference type="GO" id="GO:0000155">
    <property type="term" value="F:phosphorelay sensor kinase activity"/>
    <property type="evidence" value="ECO:0007669"/>
    <property type="project" value="InterPro"/>
</dbReference>
<feature type="transmembrane region" description="Helical" evidence="10">
    <location>
        <begin position="129"/>
        <end position="147"/>
    </location>
</feature>
<feature type="transmembrane region" description="Helical" evidence="10">
    <location>
        <begin position="154"/>
        <end position="173"/>
    </location>
</feature>
<dbReference type="Pfam" id="PF23539">
    <property type="entry name" value="DUF7134"/>
    <property type="match status" value="1"/>
</dbReference>
<dbReference type="GO" id="GO:0046983">
    <property type="term" value="F:protein dimerization activity"/>
    <property type="evidence" value="ECO:0007669"/>
    <property type="project" value="InterPro"/>
</dbReference>
<keyword evidence="3" id="KW-0597">Phosphoprotein</keyword>
<evidence type="ECO:0000256" key="1">
    <source>
        <dbReference type="ARBA" id="ARBA00000085"/>
    </source>
</evidence>
<dbReference type="InterPro" id="IPR055558">
    <property type="entry name" value="DUF7134"/>
</dbReference>
<dbReference type="GO" id="GO:0005524">
    <property type="term" value="F:ATP binding"/>
    <property type="evidence" value="ECO:0007669"/>
    <property type="project" value="UniProtKB-KW"/>
</dbReference>
<dbReference type="Pfam" id="PF07730">
    <property type="entry name" value="HisKA_3"/>
    <property type="match status" value="1"/>
</dbReference>
<proteinExistence type="predicted"/>
<dbReference type="EMBL" id="JACCFM010000001">
    <property type="protein sequence ID" value="NYJ21208.1"/>
    <property type="molecule type" value="Genomic_DNA"/>
</dbReference>
<feature type="domain" description="Signal transduction histidine kinase subgroup 3 dimerisation and phosphoacceptor" evidence="12">
    <location>
        <begin position="250"/>
        <end position="315"/>
    </location>
</feature>
<feature type="compositionally biased region" description="Low complexity" evidence="9">
    <location>
        <begin position="429"/>
        <end position="441"/>
    </location>
</feature>
<dbReference type="Pfam" id="PF02518">
    <property type="entry name" value="HATPase_c"/>
    <property type="match status" value="1"/>
</dbReference>
<dbReference type="InterPro" id="IPR036890">
    <property type="entry name" value="HATPase_C_sf"/>
</dbReference>
<dbReference type="AlphaFoldDB" id="A0A7Z0EGR5"/>
<evidence type="ECO:0000256" key="2">
    <source>
        <dbReference type="ARBA" id="ARBA00012438"/>
    </source>
</evidence>
<keyword evidence="15" id="KW-1185">Reference proteome</keyword>
<dbReference type="Proteomes" id="UP000537260">
    <property type="component" value="Unassembled WGS sequence"/>
</dbReference>
<feature type="domain" description="DUF7134" evidence="13">
    <location>
        <begin position="52"/>
        <end position="171"/>
    </location>
</feature>
<organism evidence="14 15">
    <name type="scientific">Glaciibacter psychrotolerans</name>
    <dbReference type="NCBI Taxonomy" id="670054"/>
    <lineage>
        <taxon>Bacteria</taxon>
        <taxon>Bacillati</taxon>
        <taxon>Actinomycetota</taxon>
        <taxon>Actinomycetes</taxon>
        <taxon>Micrococcales</taxon>
        <taxon>Microbacteriaceae</taxon>
        <taxon>Glaciibacter</taxon>
    </lineage>
</organism>
<keyword evidence="8" id="KW-0902">Two-component regulatory system</keyword>
<evidence type="ECO:0000256" key="6">
    <source>
        <dbReference type="ARBA" id="ARBA00022777"/>
    </source>
</evidence>
<feature type="region of interest" description="Disordered" evidence="9">
    <location>
        <begin position="422"/>
        <end position="446"/>
    </location>
</feature>
<evidence type="ECO:0000256" key="7">
    <source>
        <dbReference type="ARBA" id="ARBA00022840"/>
    </source>
</evidence>
<dbReference type="Gene3D" id="3.30.565.10">
    <property type="entry name" value="Histidine kinase-like ATPase, C-terminal domain"/>
    <property type="match status" value="1"/>
</dbReference>
<keyword evidence="10" id="KW-1133">Transmembrane helix</keyword>
<feature type="transmembrane region" description="Helical" evidence="10">
    <location>
        <begin position="108"/>
        <end position="123"/>
    </location>
</feature>
<feature type="domain" description="Histidine kinase/HSP90-like ATPase" evidence="11">
    <location>
        <begin position="376"/>
        <end position="476"/>
    </location>
</feature>
<dbReference type="InterPro" id="IPR011712">
    <property type="entry name" value="Sig_transdc_His_kin_sub3_dim/P"/>
</dbReference>
<keyword evidence="5" id="KW-0547">Nucleotide-binding</keyword>
<evidence type="ECO:0000256" key="3">
    <source>
        <dbReference type="ARBA" id="ARBA00022553"/>
    </source>
</evidence>
<keyword evidence="10" id="KW-0472">Membrane</keyword>
<comment type="catalytic activity">
    <reaction evidence="1">
        <text>ATP + protein L-histidine = ADP + protein N-phospho-L-histidine.</text>
        <dbReference type="EC" id="2.7.13.3"/>
    </reaction>
</comment>
<evidence type="ECO:0000256" key="8">
    <source>
        <dbReference type="ARBA" id="ARBA00023012"/>
    </source>
</evidence>
<evidence type="ECO:0000256" key="5">
    <source>
        <dbReference type="ARBA" id="ARBA00022741"/>
    </source>
</evidence>
<feature type="compositionally biased region" description="Low complexity" evidence="9">
    <location>
        <begin position="481"/>
        <end position="503"/>
    </location>
</feature>
<comment type="caution">
    <text evidence="14">The sequence shown here is derived from an EMBL/GenBank/DDBJ whole genome shotgun (WGS) entry which is preliminary data.</text>
</comment>
<dbReference type="PANTHER" id="PTHR24421:SF10">
    <property type="entry name" value="NITRATE_NITRITE SENSOR PROTEIN NARQ"/>
    <property type="match status" value="1"/>
</dbReference>
<dbReference type="RefSeq" id="WP_343062615.1">
    <property type="nucleotide sequence ID" value="NZ_JACCFM010000001.1"/>
</dbReference>
<evidence type="ECO:0000259" key="13">
    <source>
        <dbReference type="Pfam" id="PF23539"/>
    </source>
</evidence>